<dbReference type="AlphaFoldDB" id="A0AAV0V937"/>
<feature type="compositionally biased region" description="Low complexity" evidence="2">
    <location>
        <begin position="257"/>
        <end position="280"/>
    </location>
</feature>
<evidence type="ECO:0000313" key="4">
    <source>
        <dbReference type="EMBL" id="CAI5745616.1"/>
    </source>
</evidence>
<reference evidence="4" key="1">
    <citation type="submission" date="2022-12" db="EMBL/GenBank/DDBJ databases">
        <authorList>
            <person name="Webb A."/>
        </authorList>
    </citation>
    <scope>NUCLEOTIDE SEQUENCE</scope>
    <source>
        <strain evidence="4">Pd1</strain>
    </source>
</reference>
<feature type="region of interest" description="Disordered" evidence="2">
    <location>
        <begin position="301"/>
        <end position="342"/>
    </location>
</feature>
<feature type="region of interest" description="Disordered" evidence="2">
    <location>
        <begin position="152"/>
        <end position="172"/>
    </location>
</feature>
<evidence type="ECO:0000256" key="2">
    <source>
        <dbReference type="SAM" id="MobiDB-lite"/>
    </source>
</evidence>
<feature type="compositionally biased region" description="Basic and acidic residues" evidence="2">
    <location>
        <begin position="372"/>
        <end position="394"/>
    </location>
</feature>
<name>A0AAV0V937_9STRA</name>
<keyword evidence="5" id="KW-1185">Reference proteome</keyword>
<dbReference type="GO" id="GO:0008270">
    <property type="term" value="F:zinc ion binding"/>
    <property type="evidence" value="ECO:0007669"/>
    <property type="project" value="UniProtKB-KW"/>
</dbReference>
<feature type="region of interest" description="Disordered" evidence="2">
    <location>
        <begin position="180"/>
        <end position="199"/>
    </location>
</feature>
<feature type="compositionally biased region" description="Basic and acidic residues" evidence="2">
    <location>
        <begin position="320"/>
        <end position="342"/>
    </location>
</feature>
<feature type="compositionally biased region" description="Polar residues" evidence="2">
    <location>
        <begin position="244"/>
        <end position="256"/>
    </location>
</feature>
<keyword evidence="1" id="KW-0863">Zinc-finger</keyword>
<comment type="caution">
    <text evidence="4">The sequence shown here is derived from an EMBL/GenBank/DDBJ whole genome shotgun (WGS) entry which is preliminary data.</text>
</comment>
<sequence length="794" mass="89347">MAASETNEGAVDTWSGILTDAVARCGRNSERKLYLYGISSNRCANCHARLEPGNDTCVNCTYTHKTLRKCTRCSLKNNPVMWCEACDAYFCKICHEKPHVLMLGSTKPHRCFPIDGASGKYFVEAAWSEEFTTMIEVKYRLCLDDKAQAEKGTAKGPTQTTGPLKAPAVSEVVESTATTTTLLKQPLRPAEGSSSFAAVNGAAGDSSAFAQTKTPSSGSRPNTEGLSRKRQLLESNDTRDRLQKSNYVDRSSHSGGQATASPSPSATQTPSPSATQTPAPIDGMTLYDRVKEMHDKRVRAVQSNAFQARSSKTGFNRRLSQAEDCKRKQDEQEKQGPDHVLQQREQQRLQVREQVEQSRMEQKRLNHLERLRAQKQQGKEERLKKEQEKQRPQAERSQQAEQQRQRQEKRNQDMLRQQEKLQERKQQLMKEQMRQEQMMRQQDEARSHMPEGNQLASHAQYVLHAQPAYASMASSSISAPMVVVSMASPSVSTLMSPNARFTQVPSPVSVSPHAPRFEPDCFISPKLSVSIESWSTRQFQCRGSRRFHRTTMGMCHLVIWAPNVQQQQTDFSDVMVPEQIAARTEGGLNPSMSGEDDELRAIWVSDYDNVNALIMQLNMEITKRTEEGHSFVHMSNNITIPEQLKLQLTNLCAQRDAATKKRFKSLARVLIFSNAVRSFAQQNEHSNIWSDVPEVLKVSHRKCAALAVEIRESDRQAQKLREGIDKAVSSGDPVQMQNVARLGALIAELEGKIRTLNGERDKQFTFMFQFSSALRNMVRAEWAATGRDCQTQSN</sequence>
<feature type="compositionally biased region" description="Basic and acidic residues" evidence="2">
    <location>
        <begin position="403"/>
        <end position="415"/>
    </location>
</feature>
<feature type="compositionally biased region" description="Polar residues" evidence="2">
    <location>
        <begin position="208"/>
        <end position="225"/>
    </location>
</feature>
<evidence type="ECO:0000313" key="5">
    <source>
        <dbReference type="Proteomes" id="UP001162029"/>
    </source>
</evidence>
<feature type="region of interest" description="Disordered" evidence="2">
    <location>
        <begin position="206"/>
        <end position="281"/>
    </location>
</feature>
<feature type="compositionally biased region" description="Polar residues" evidence="2">
    <location>
        <begin position="301"/>
        <end position="314"/>
    </location>
</feature>
<keyword evidence="1" id="KW-0862">Zinc</keyword>
<dbReference type="EMBL" id="CANTFM010002299">
    <property type="protein sequence ID" value="CAI5745616.1"/>
    <property type="molecule type" value="Genomic_DNA"/>
</dbReference>
<protein>
    <recommendedName>
        <fullName evidence="3">B box-type domain-containing protein</fullName>
    </recommendedName>
</protein>
<feature type="region of interest" description="Disordered" evidence="2">
    <location>
        <begin position="427"/>
        <end position="450"/>
    </location>
</feature>
<proteinExistence type="predicted"/>
<gene>
    <name evidence="4" type="ORF">PDE001_LOCUS10673</name>
</gene>
<evidence type="ECO:0000256" key="1">
    <source>
        <dbReference type="PROSITE-ProRule" id="PRU00024"/>
    </source>
</evidence>
<organism evidence="4 5">
    <name type="scientific">Peronospora destructor</name>
    <dbReference type="NCBI Taxonomy" id="86335"/>
    <lineage>
        <taxon>Eukaryota</taxon>
        <taxon>Sar</taxon>
        <taxon>Stramenopiles</taxon>
        <taxon>Oomycota</taxon>
        <taxon>Peronosporomycetes</taxon>
        <taxon>Peronosporales</taxon>
        <taxon>Peronosporaceae</taxon>
        <taxon>Peronospora</taxon>
    </lineage>
</organism>
<feature type="region of interest" description="Disordered" evidence="2">
    <location>
        <begin position="372"/>
        <end position="415"/>
    </location>
</feature>
<dbReference type="PROSITE" id="PS50119">
    <property type="entry name" value="ZF_BBOX"/>
    <property type="match status" value="1"/>
</dbReference>
<dbReference type="Proteomes" id="UP001162029">
    <property type="component" value="Unassembled WGS sequence"/>
</dbReference>
<dbReference type="CDD" id="cd19757">
    <property type="entry name" value="Bbox1"/>
    <property type="match status" value="1"/>
</dbReference>
<accession>A0AAV0V937</accession>
<feature type="domain" description="B box-type" evidence="3">
    <location>
        <begin position="65"/>
        <end position="114"/>
    </location>
</feature>
<keyword evidence="1" id="KW-0479">Metal-binding</keyword>
<evidence type="ECO:0000259" key="3">
    <source>
        <dbReference type="PROSITE" id="PS50119"/>
    </source>
</evidence>
<dbReference type="InterPro" id="IPR000315">
    <property type="entry name" value="Znf_B-box"/>
</dbReference>